<evidence type="ECO:0000313" key="1">
    <source>
        <dbReference type="EMBL" id="ACY13767.1"/>
    </source>
</evidence>
<gene>
    <name evidence="1" type="ordered locus">Hoch_1200</name>
</gene>
<proteinExistence type="predicted"/>
<evidence type="ECO:0000313" key="2">
    <source>
        <dbReference type="Proteomes" id="UP000001880"/>
    </source>
</evidence>
<dbReference type="RefSeq" id="WP_012826378.1">
    <property type="nucleotide sequence ID" value="NC_013440.1"/>
</dbReference>
<dbReference type="EMBL" id="CP001804">
    <property type="protein sequence ID" value="ACY13767.1"/>
    <property type="molecule type" value="Genomic_DNA"/>
</dbReference>
<protein>
    <submittedName>
        <fullName evidence="1">Uncharacterized protein</fullName>
    </submittedName>
</protein>
<dbReference type="AlphaFoldDB" id="D0LS70"/>
<organism evidence="1 2">
    <name type="scientific">Haliangium ochraceum (strain DSM 14365 / JCM 11303 / SMP-2)</name>
    <dbReference type="NCBI Taxonomy" id="502025"/>
    <lineage>
        <taxon>Bacteria</taxon>
        <taxon>Pseudomonadati</taxon>
        <taxon>Myxococcota</taxon>
        <taxon>Polyangia</taxon>
        <taxon>Haliangiales</taxon>
        <taxon>Kofleriaceae</taxon>
        <taxon>Haliangium</taxon>
    </lineage>
</organism>
<dbReference type="Proteomes" id="UP000001880">
    <property type="component" value="Chromosome"/>
</dbReference>
<keyword evidence="2" id="KW-1185">Reference proteome</keyword>
<accession>D0LS70</accession>
<sequence length="256" mass="28351">MSGALGSWTRTLNEDDAVLLLETAEPGTERAEWLVRGHEILPQASQARRRETLRLTAEHLLDWDGERIATSRFLALFQEGHAHRRTTLLYGRLLFAEPWILRALGQLVHPQLARAEEPLAPLDAELIPAEAWTEFVRQQAGELPDEAFKKTRSTVQRHLAALGVLRIEGNTTRVTYVQHGEPDPVGFGWLLAHEFAITGRAEAAQVWARSDAIAARLFAVRPHYADACIDAALGAGLLRRGYLAGMARLHPAEAAA</sequence>
<dbReference type="STRING" id="502025.Hoch_1200"/>
<dbReference type="HOGENOM" id="CLU_1084897_0_0_7"/>
<name>D0LS70_HALO1</name>
<reference evidence="1 2" key="1">
    <citation type="journal article" date="2010" name="Stand. Genomic Sci.">
        <title>Complete genome sequence of Haliangium ochraceum type strain (SMP-2).</title>
        <authorList>
            <consortium name="US DOE Joint Genome Institute (JGI-PGF)"/>
            <person name="Ivanova N."/>
            <person name="Daum C."/>
            <person name="Lang E."/>
            <person name="Abt B."/>
            <person name="Kopitz M."/>
            <person name="Saunders E."/>
            <person name="Lapidus A."/>
            <person name="Lucas S."/>
            <person name="Glavina Del Rio T."/>
            <person name="Nolan M."/>
            <person name="Tice H."/>
            <person name="Copeland A."/>
            <person name="Cheng J.F."/>
            <person name="Chen F."/>
            <person name="Bruce D."/>
            <person name="Goodwin L."/>
            <person name="Pitluck S."/>
            <person name="Mavromatis K."/>
            <person name="Pati A."/>
            <person name="Mikhailova N."/>
            <person name="Chen A."/>
            <person name="Palaniappan K."/>
            <person name="Land M."/>
            <person name="Hauser L."/>
            <person name="Chang Y.J."/>
            <person name="Jeffries C.D."/>
            <person name="Detter J.C."/>
            <person name="Brettin T."/>
            <person name="Rohde M."/>
            <person name="Goker M."/>
            <person name="Bristow J."/>
            <person name="Markowitz V."/>
            <person name="Eisen J.A."/>
            <person name="Hugenholtz P."/>
            <person name="Kyrpides N.C."/>
            <person name="Klenk H.P."/>
        </authorList>
    </citation>
    <scope>NUCLEOTIDE SEQUENCE [LARGE SCALE GENOMIC DNA]</scope>
    <source>
        <strain evidence="2">DSM 14365 / CIP 107738 / JCM 11303 / AJ 13395 / SMP-2</strain>
    </source>
</reference>
<dbReference type="KEGG" id="hoh:Hoch_1200"/>